<keyword evidence="3" id="KW-0733">Signal recognition particle</keyword>
<dbReference type="AlphaFoldDB" id="R8BAI9"/>
<dbReference type="PANTHER" id="PTHR17453">
    <property type="entry name" value="SIGNAL RECOGNITION PARTICLE 19 KD PROTEIN"/>
    <property type="match status" value="1"/>
</dbReference>
<protein>
    <submittedName>
        <fullName evidence="6">Putative signal recognition particle protein sec65 protein</fullName>
    </submittedName>
</protein>
<organism evidence="6 7">
    <name type="scientific">Phaeoacremonium minimum (strain UCR-PA7)</name>
    <name type="common">Esca disease fungus</name>
    <name type="synonym">Togninia minima</name>
    <dbReference type="NCBI Taxonomy" id="1286976"/>
    <lineage>
        <taxon>Eukaryota</taxon>
        <taxon>Fungi</taxon>
        <taxon>Dikarya</taxon>
        <taxon>Ascomycota</taxon>
        <taxon>Pezizomycotina</taxon>
        <taxon>Sordariomycetes</taxon>
        <taxon>Sordariomycetidae</taxon>
        <taxon>Togniniales</taxon>
        <taxon>Togniniaceae</taxon>
        <taxon>Phaeoacremonium</taxon>
    </lineage>
</organism>
<dbReference type="RefSeq" id="XP_007918937.1">
    <property type="nucleotide sequence ID" value="XM_007920746.1"/>
</dbReference>
<accession>R8BAI9</accession>
<dbReference type="OrthoDB" id="2190947at2759"/>
<dbReference type="GO" id="GO:0006617">
    <property type="term" value="P:SRP-dependent cotranslational protein targeting to membrane, signal sequence recognition"/>
    <property type="evidence" value="ECO:0007669"/>
    <property type="project" value="TreeGrafter"/>
</dbReference>
<evidence type="ECO:0000313" key="7">
    <source>
        <dbReference type="Proteomes" id="UP000014074"/>
    </source>
</evidence>
<dbReference type="InterPro" id="IPR002778">
    <property type="entry name" value="Signal_recog_particle_SRP19"/>
</dbReference>
<dbReference type="HOGENOM" id="CLU_065433_0_0_1"/>
<keyword evidence="2" id="KW-0963">Cytoplasm</keyword>
<dbReference type="FunFam" id="3.30.56.30:FF:000003">
    <property type="entry name" value="Signal recognition particle SEC65 subunit"/>
    <property type="match status" value="1"/>
</dbReference>
<dbReference type="PANTHER" id="PTHR17453:SF0">
    <property type="entry name" value="SIGNAL RECOGNITION PARTICLE 19 KDA PROTEIN"/>
    <property type="match status" value="1"/>
</dbReference>
<gene>
    <name evidence="6" type="ORF">UCRPA7_8229</name>
</gene>
<feature type="region of interest" description="Disordered" evidence="5">
    <location>
        <begin position="245"/>
        <end position="283"/>
    </location>
</feature>
<feature type="compositionally biased region" description="Polar residues" evidence="5">
    <location>
        <begin position="57"/>
        <end position="67"/>
    </location>
</feature>
<sequence length="283" mass="30359">MSHPRIEEVEDSDVEASDPSEGDIEDFADSDILRSRTAPSPAQAQAAAAARSHLINPSTIPSLSHGANQAPHEFQTTSSTAGYGDFQCLYPVYFDATRSRAEGRRVSKSLAVPNPLAREIVNACAKLRLQTLFEPGKLHPKDWANPGRVKVQLKNAKSPSAAAAAVKNKHHLYVLVARHLQENPTTEHCAGLRERVPGAPLPDAGKPYPRPAVPRGWKMGDLLPYYSPAMTGGGVSENLFKDMMKEMQQGGDMQSLLAGAAGGSGSGSEEKKSKKDKKGKNKG</sequence>
<dbReference type="GO" id="GO:0008312">
    <property type="term" value="F:7S RNA binding"/>
    <property type="evidence" value="ECO:0007669"/>
    <property type="project" value="InterPro"/>
</dbReference>
<dbReference type="InterPro" id="IPR036521">
    <property type="entry name" value="SRP19-like_sf"/>
</dbReference>
<dbReference type="SUPFAM" id="SSF69695">
    <property type="entry name" value="SRP19"/>
    <property type="match status" value="1"/>
</dbReference>
<dbReference type="Proteomes" id="UP000014074">
    <property type="component" value="Unassembled WGS sequence"/>
</dbReference>
<dbReference type="GeneID" id="19329061"/>
<dbReference type="KEGG" id="tmn:UCRPA7_8229"/>
<comment type="subcellular location">
    <subcellularLocation>
        <location evidence="1">Cytoplasm</location>
    </subcellularLocation>
</comment>
<feature type="region of interest" description="Disordered" evidence="5">
    <location>
        <begin position="1"/>
        <end position="26"/>
    </location>
</feature>
<evidence type="ECO:0000313" key="6">
    <source>
        <dbReference type="EMBL" id="EON96315.1"/>
    </source>
</evidence>
<dbReference type="Pfam" id="PF01922">
    <property type="entry name" value="SRP19"/>
    <property type="match status" value="1"/>
</dbReference>
<evidence type="ECO:0000256" key="4">
    <source>
        <dbReference type="ARBA" id="ARBA00023274"/>
    </source>
</evidence>
<dbReference type="GO" id="GO:0005786">
    <property type="term" value="C:signal recognition particle, endoplasmic reticulum targeting"/>
    <property type="evidence" value="ECO:0007669"/>
    <property type="project" value="UniProtKB-KW"/>
</dbReference>
<evidence type="ECO:0000256" key="2">
    <source>
        <dbReference type="ARBA" id="ARBA00022490"/>
    </source>
</evidence>
<proteinExistence type="predicted"/>
<dbReference type="Gene3D" id="3.30.56.30">
    <property type="entry name" value="Signal recognition particle, SRP19-like subunit"/>
    <property type="match status" value="1"/>
</dbReference>
<reference evidence="7" key="1">
    <citation type="journal article" date="2013" name="Genome Announc.">
        <title>Draft genome sequence of the ascomycete Phaeoacremonium aleophilum strain UCR-PA7, a causal agent of the esca disease complex in grapevines.</title>
        <authorList>
            <person name="Blanco-Ulate B."/>
            <person name="Rolshausen P."/>
            <person name="Cantu D."/>
        </authorList>
    </citation>
    <scope>NUCLEOTIDE SEQUENCE [LARGE SCALE GENOMIC DNA]</scope>
    <source>
        <strain evidence="7">UCR-PA7</strain>
    </source>
</reference>
<keyword evidence="7" id="KW-1185">Reference proteome</keyword>
<keyword evidence="4" id="KW-0687">Ribonucleoprotein</keyword>
<feature type="compositionally biased region" description="Basic residues" evidence="5">
    <location>
        <begin position="274"/>
        <end position="283"/>
    </location>
</feature>
<dbReference type="EMBL" id="KB933350">
    <property type="protein sequence ID" value="EON96315.1"/>
    <property type="molecule type" value="Genomic_DNA"/>
</dbReference>
<dbReference type="eggNOG" id="KOG3198">
    <property type="taxonomic scope" value="Eukaryota"/>
</dbReference>
<evidence type="ECO:0000256" key="1">
    <source>
        <dbReference type="ARBA" id="ARBA00004496"/>
    </source>
</evidence>
<name>R8BAI9_PHAM7</name>
<feature type="compositionally biased region" description="Acidic residues" evidence="5">
    <location>
        <begin position="8"/>
        <end position="26"/>
    </location>
</feature>
<feature type="region of interest" description="Disordered" evidence="5">
    <location>
        <begin position="57"/>
        <end position="78"/>
    </location>
</feature>
<evidence type="ECO:0000256" key="3">
    <source>
        <dbReference type="ARBA" id="ARBA00023135"/>
    </source>
</evidence>
<evidence type="ECO:0000256" key="5">
    <source>
        <dbReference type="SAM" id="MobiDB-lite"/>
    </source>
</evidence>